<feature type="binding site" evidence="4">
    <location>
        <begin position="401"/>
        <end position="405"/>
    </location>
    <ligand>
        <name>FAD</name>
        <dbReference type="ChEBI" id="CHEBI:57692"/>
    </ligand>
</feature>
<dbReference type="PANTHER" id="PTHR11455">
    <property type="entry name" value="CRYPTOCHROME"/>
    <property type="match status" value="1"/>
</dbReference>
<feature type="site" description="Electron transfer via tryptophanyl radical" evidence="5">
    <location>
        <position position="473"/>
    </location>
</feature>
<evidence type="ECO:0000256" key="5">
    <source>
        <dbReference type="PIRSR" id="PIRSR602081-2"/>
    </source>
</evidence>
<dbReference type="InterPro" id="IPR036134">
    <property type="entry name" value="Crypto/Photolyase_FAD-like_sf"/>
</dbReference>
<dbReference type="GO" id="GO:0005737">
    <property type="term" value="C:cytoplasm"/>
    <property type="evidence" value="ECO:0007669"/>
    <property type="project" value="TreeGrafter"/>
</dbReference>
<dbReference type="GO" id="GO:0043153">
    <property type="term" value="P:entrainment of circadian clock by photoperiod"/>
    <property type="evidence" value="ECO:0007669"/>
    <property type="project" value="TreeGrafter"/>
</dbReference>
<dbReference type="SUPFAM" id="SSF48173">
    <property type="entry name" value="Cryptochrome/photolyase FAD-binding domain"/>
    <property type="match status" value="1"/>
</dbReference>
<dbReference type="Gene3D" id="3.40.800.20">
    <property type="entry name" value="Histone deacetylase domain"/>
    <property type="match status" value="1"/>
</dbReference>
<feature type="binding site" evidence="4">
    <location>
        <begin position="540"/>
        <end position="542"/>
    </location>
    <ligand>
        <name>FAD</name>
        <dbReference type="ChEBI" id="CHEBI:57692"/>
    </ligand>
</feature>
<dbReference type="Gene3D" id="1.25.40.80">
    <property type="match status" value="1"/>
</dbReference>
<protein>
    <recommendedName>
        <fullName evidence="6">Photolyase/cryptochrome alpha/beta domain-containing protein</fullName>
    </recommendedName>
</protein>
<dbReference type="PROSITE" id="PS51645">
    <property type="entry name" value="PHR_CRY_ALPHA_BETA"/>
    <property type="match status" value="1"/>
</dbReference>
<dbReference type="Pfam" id="PF00850">
    <property type="entry name" value="Hist_deacetyl"/>
    <property type="match status" value="1"/>
</dbReference>
<evidence type="ECO:0000256" key="4">
    <source>
        <dbReference type="PIRSR" id="PIRSR602081-1"/>
    </source>
</evidence>
<dbReference type="InterPro" id="IPR023696">
    <property type="entry name" value="Ureohydrolase_dom_sf"/>
</dbReference>
<dbReference type="GO" id="GO:0032922">
    <property type="term" value="P:circadian regulation of gene expression"/>
    <property type="evidence" value="ECO:0007669"/>
    <property type="project" value="TreeGrafter"/>
</dbReference>
<dbReference type="InterPro" id="IPR006050">
    <property type="entry name" value="DNA_photolyase_N"/>
</dbReference>
<organism evidence="7 8">
    <name type="scientific">Elliptochloris bilobata</name>
    <dbReference type="NCBI Taxonomy" id="381761"/>
    <lineage>
        <taxon>Eukaryota</taxon>
        <taxon>Viridiplantae</taxon>
        <taxon>Chlorophyta</taxon>
        <taxon>core chlorophytes</taxon>
        <taxon>Trebouxiophyceae</taxon>
        <taxon>Trebouxiophyceae incertae sedis</taxon>
        <taxon>Elliptochloris clade</taxon>
        <taxon>Elliptochloris</taxon>
    </lineage>
</organism>
<dbReference type="AlphaFoldDB" id="A0AAW1RCJ3"/>
<evidence type="ECO:0000313" key="7">
    <source>
        <dbReference type="EMBL" id="KAK9831429.1"/>
    </source>
</evidence>
<dbReference type="SUPFAM" id="SSF52425">
    <property type="entry name" value="Cryptochrome/photolyase, N-terminal domain"/>
    <property type="match status" value="1"/>
</dbReference>
<comment type="caution">
    <text evidence="7">The sequence shown here is derived from an EMBL/GenBank/DDBJ whole genome shotgun (WGS) entry which is preliminary data.</text>
</comment>
<keyword evidence="3 4" id="KW-0274">FAD</keyword>
<accession>A0AAW1RCJ3</accession>
<feature type="site" description="Electron transfer via tryptophanyl radical" evidence="5">
    <location>
        <position position="550"/>
    </location>
</feature>
<evidence type="ECO:0000256" key="2">
    <source>
        <dbReference type="ARBA" id="ARBA00022630"/>
    </source>
</evidence>
<dbReference type="Pfam" id="PF03441">
    <property type="entry name" value="FAD_binding_7"/>
    <property type="match status" value="1"/>
</dbReference>
<dbReference type="InterPro" id="IPR014729">
    <property type="entry name" value="Rossmann-like_a/b/a_fold"/>
</dbReference>
<dbReference type="InterPro" id="IPR002081">
    <property type="entry name" value="Cryptochrome/DNA_photolyase_1"/>
</dbReference>
<dbReference type="Gene3D" id="3.40.50.620">
    <property type="entry name" value="HUPs"/>
    <property type="match status" value="1"/>
</dbReference>
<dbReference type="SUPFAM" id="SSF52768">
    <property type="entry name" value="Arginase/deacetylase"/>
    <property type="match status" value="1"/>
</dbReference>
<dbReference type="InterPro" id="IPR023801">
    <property type="entry name" value="His_deacetylse_dom"/>
</dbReference>
<dbReference type="EMBL" id="JALJOU010000046">
    <property type="protein sequence ID" value="KAK9831429.1"/>
    <property type="molecule type" value="Genomic_DNA"/>
</dbReference>
<reference evidence="7 8" key="1">
    <citation type="journal article" date="2024" name="Nat. Commun.">
        <title>Phylogenomics reveals the evolutionary origins of lichenization in chlorophyte algae.</title>
        <authorList>
            <person name="Puginier C."/>
            <person name="Libourel C."/>
            <person name="Otte J."/>
            <person name="Skaloud P."/>
            <person name="Haon M."/>
            <person name="Grisel S."/>
            <person name="Petersen M."/>
            <person name="Berrin J.G."/>
            <person name="Delaux P.M."/>
            <person name="Dal Grande F."/>
            <person name="Keller J."/>
        </authorList>
    </citation>
    <scope>NUCLEOTIDE SEQUENCE [LARGE SCALE GENOMIC DNA]</scope>
    <source>
        <strain evidence="7 8">SAG 245.80</strain>
    </source>
</reference>
<dbReference type="GO" id="GO:0003904">
    <property type="term" value="F:deoxyribodipyrimidine photo-lyase activity"/>
    <property type="evidence" value="ECO:0007669"/>
    <property type="project" value="TreeGrafter"/>
</dbReference>
<dbReference type="PANTHER" id="PTHR11455:SF9">
    <property type="entry name" value="CRYPTOCHROME CIRCADIAN CLOCK 5 ISOFORM X1"/>
    <property type="match status" value="1"/>
</dbReference>
<comment type="cofactor">
    <cofactor evidence="4">
        <name>FAD</name>
        <dbReference type="ChEBI" id="CHEBI:57692"/>
    </cofactor>
    <text evidence="4">Binds 1 FAD per subunit.</text>
</comment>
<comment type="similarity">
    <text evidence="1">Belongs to the DNA photolyase class-1 family.</text>
</comment>
<evidence type="ECO:0000256" key="3">
    <source>
        <dbReference type="ARBA" id="ARBA00022827"/>
    </source>
</evidence>
<sequence length="674" mass="73896">MLVIEPYIRELVPDLIIVSAGFDAAEGDLLGGMRLSPACYGFMTATIMRLCPRVVLALEGGYNVSVTAECAAECVAVLLGGKPRAMSGRGAARPAKEVGPVLTAAAAAHAPTCPALATMTKPSTWDAYCLALQTRRSLSVRGRNAIVDTLVPLPLANMAPLHSLLWFRKGLRLHDNPSLLRAIEGAERLHAVFCLDPWFIRPEAVGVNRLSFLLESLADLHSSLQARGSALLVLRGKPEEELPRVWQEWGVTRLCFEVDTEEYARTRDLRVCELAAQAGVDVSTCVSHTLYNVEQVAARNGGSPPLTYKAFEAVLAKLGPPPLPVADPPARLPPGVAGSEVIGYGVPTLAELGYPLQATTVFKGGESVALARLADQLSDKGWVAAFEKPKGDPSAFIKPATTVLSPHLKFGTLSCRLFYARLQQILLEKKQHTKPPVSLVGQLFWREFFYCAAALTPNFHRMEGSPICRQIPWDDNEEFYRAWDEARTGYPWIDAIMMQLRTQGWMHHLARHCVACFLTRGDLYVSWERGRDTFDRLLIDGDPSINSANWLWLSASAFFHQFHRVYSPITFGKKYDPHGKYIRHFLPVLKDMPDKYIYEPWTAPPAVQAAAKCIVGTDYPRPIVDHAAVSRANMVRMKDAYAAGRVASAKAVIAGAKRAPVGGAAGGPALKRAR</sequence>
<dbReference type="GO" id="GO:0003677">
    <property type="term" value="F:DNA binding"/>
    <property type="evidence" value="ECO:0007669"/>
    <property type="project" value="TreeGrafter"/>
</dbReference>
<dbReference type="InterPro" id="IPR036155">
    <property type="entry name" value="Crypto/Photolyase_N_sf"/>
</dbReference>
<name>A0AAW1RCJ3_9CHLO</name>
<proteinExistence type="inferred from homology"/>
<feature type="binding site" evidence="4">
    <location>
        <begin position="442"/>
        <end position="449"/>
    </location>
    <ligand>
        <name>FAD</name>
        <dbReference type="ChEBI" id="CHEBI:57692"/>
    </ligand>
</feature>
<feature type="site" description="Electron transfer via tryptophanyl radical" evidence="5">
    <location>
        <position position="527"/>
    </location>
</feature>
<gene>
    <name evidence="7" type="ORF">WJX81_004006</name>
</gene>
<dbReference type="InterPro" id="IPR005101">
    <property type="entry name" value="Cryptochr/Photolyase_FAD-bd"/>
</dbReference>
<evidence type="ECO:0000256" key="1">
    <source>
        <dbReference type="ARBA" id="ARBA00005862"/>
    </source>
</evidence>
<dbReference type="GO" id="GO:0005634">
    <property type="term" value="C:nucleus"/>
    <property type="evidence" value="ECO:0007669"/>
    <property type="project" value="TreeGrafter"/>
</dbReference>
<dbReference type="Pfam" id="PF00875">
    <property type="entry name" value="DNA_photolyase"/>
    <property type="match status" value="1"/>
</dbReference>
<dbReference type="GO" id="GO:0071949">
    <property type="term" value="F:FAD binding"/>
    <property type="evidence" value="ECO:0007669"/>
    <property type="project" value="TreeGrafter"/>
</dbReference>
<dbReference type="Gene3D" id="1.10.579.10">
    <property type="entry name" value="DNA Cyclobutane Dipyrimidine Photolyase, subunit A, domain 3"/>
    <property type="match status" value="1"/>
</dbReference>
<evidence type="ECO:0000259" key="6">
    <source>
        <dbReference type="PROSITE" id="PS51645"/>
    </source>
</evidence>
<evidence type="ECO:0000313" key="8">
    <source>
        <dbReference type="Proteomes" id="UP001445335"/>
    </source>
</evidence>
<feature type="domain" description="Photolyase/cryptochrome alpha/beta" evidence="6">
    <location>
        <begin position="161"/>
        <end position="290"/>
    </location>
</feature>
<dbReference type="Proteomes" id="UP001445335">
    <property type="component" value="Unassembled WGS sequence"/>
</dbReference>
<keyword evidence="8" id="KW-1185">Reference proteome</keyword>
<dbReference type="InterPro" id="IPR037138">
    <property type="entry name" value="His_deacetylse_dom_sf"/>
</dbReference>
<keyword evidence="2 4" id="KW-0285">Flavoprotein</keyword>